<evidence type="ECO:0000313" key="1">
    <source>
        <dbReference type="EMBL" id="TVT40657.1"/>
    </source>
</evidence>
<dbReference type="RefSeq" id="WP_144848946.1">
    <property type="nucleotide sequence ID" value="NZ_VMRJ01000003.1"/>
</dbReference>
<dbReference type="EMBL" id="VMRJ01000003">
    <property type="protein sequence ID" value="TVT40657.1"/>
    <property type="molecule type" value="Genomic_DNA"/>
</dbReference>
<reference evidence="1 2" key="1">
    <citation type="submission" date="2019-07" db="EMBL/GenBank/DDBJ databases">
        <title>Hymenobacter sp. straun FUR1 Genome sequencing and assembly.</title>
        <authorList>
            <person name="Chhetri G."/>
        </authorList>
    </citation>
    <scope>NUCLEOTIDE SEQUENCE [LARGE SCALE GENOMIC DNA]</scope>
    <source>
        <strain evidence="1 2">Fur1</strain>
    </source>
</reference>
<dbReference type="AlphaFoldDB" id="A0A558BVW9"/>
<comment type="caution">
    <text evidence="1">The sequence shown here is derived from an EMBL/GenBank/DDBJ whole genome shotgun (WGS) entry which is preliminary data.</text>
</comment>
<keyword evidence="2" id="KW-1185">Reference proteome</keyword>
<sequence>MCITTTPATQPNTAPLLEMGLPWLTPEVWYNPPLGYSGFKLIWSYAELWDNSMAPRFPKGCQVNVAPVVERKNLVVGRVYLFDGHHPETGHPFCQVARLVSVHDTHLMVRPDQLPTPTIWPLRAEERTTVWDVYEVTHYVKWPLAEAAEPLSAPSTFPNSLPAVA</sequence>
<evidence type="ECO:0000313" key="2">
    <source>
        <dbReference type="Proteomes" id="UP000317624"/>
    </source>
</evidence>
<protein>
    <submittedName>
        <fullName evidence="1">Uncharacterized protein</fullName>
    </submittedName>
</protein>
<gene>
    <name evidence="1" type="ORF">FNT36_14405</name>
</gene>
<organism evidence="1 2">
    <name type="scientific">Hymenobacter setariae</name>
    <dbReference type="NCBI Taxonomy" id="2594794"/>
    <lineage>
        <taxon>Bacteria</taxon>
        <taxon>Pseudomonadati</taxon>
        <taxon>Bacteroidota</taxon>
        <taxon>Cytophagia</taxon>
        <taxon>Cytophagales</taxon>
        <taxon>Hymenobacteraceae</taxon>
        <taxon>Hymenobacter</taxon>
    </lineage>
</organism>
<name>A0A558BVW9_9BACT</name>
<accession>A0A558BVW9</accession>
<proteinExistence type="predicted"/>
<dbReference type="Proteomes" id="UP000317624">
    <property type="component" value="Unassembled WGS sequence"/>
</dbReference>